<dbReference type="Proteomes" id="UP000773462">
    <property type="component" value="Unassembled WGS sequence"/>
</dbReference>
<evidence type="ECO:0000313" key="2">
    <source>
        <dbReference type="Proteomes" id="UP000773462"/>
    </source>
</evidence>
<dbReference type="Gene3D" id="2.60.120.260">
    <property type="entry name" value="Galactose-binding domain-like"/>
    <property type="match status" value="4"/>
</dbReference>
<protein>
    <submittedName>
        <fullName evidence="1">YD repeat-containing protein</fullName>
    </submittedName>
</protein>
<keyword evidence="2" id="KW-1185">Reference proteome</keyword>
<dbReference type="InterPro" id="IPR006530">
    <property type="entry name" value="YD"/>
</dbReference>
<dbReference type="InterPro" id="IPR031325">
    <property type="entry name" value="RHS_repeat"/>
</dbReference>
<organism evidence="1 2">
    <name type="scientific">Paenibacillus silagei</name>
    <dbReference type="NCBI Taxonomy" id="1670801"/>
    <lineage>
        <taxon>Bacteria</taxon>
        <taxon>Bacillati</taxon>
        <taxon>Bacillota</taxon>
        <taxon>Bacilli</taxon>
        <taxon>Bacillales</taxon>
        <taxon>Paenibacillaceae</taxon>
        <taxon>Paenibacillus</taxon>
    </lineage>
</organism>
<comment type="caution">
    <text evidence="1">The sequence shown here is derived from an EMBL/GenBank/DDBJ whole genome shotgun (WGS) entry which is preliminary data.</text>
</comment>
<proteinExistence type="predicted"/>
<gene>
    <name evidence="1" type="ORF">J2Z70_005131</name>
</gene>
<accession>A0ABS4NY31</accession>
<reference evidence="1 2" key="1">
    <citation type="submission" date="2021-03" db="EMBL/GenBank/DDBJ databases">
        <title>Genomic Encyclopedia of Type Strains, Phase IV (KMG-IV): sequencing the most valuable type-strain genomes for metagenomic binning, comparative biology and taxonomic classification.</title>
        <authorList>
            <person name="Goeker M."/>
        </authorList>
    </citation>
    <scope>NUCLEOTIDE SEQUENCE [LARGE SCALE GENOMIC DNA]</scope>
    <source>
        <strain evidence="1 2">DSM 101953</strain>
    </source>
</reference>
<evidence type="ECO:0000313" key="1">
    <source>
        <dbReference type="EMBL" id="MBP2114947.1"/>
    </source>
</evidence>
<dbReference type="RefSeq" id="WP_209877762.1">
    <property type="nucleotide sequence ID" value="NZ_JAGGLV010000021.1"/>
</dbReference>
<dbReference type="NCBIfam" id="TIGR01643">
    <property type="entry name" value="YD_repeat_2x"/>
    <property type="match status" value="1"/>
</dbReference>
<sequence>MKSVKYSVYSLFICFVIFTVLFSPSRVSASENIIVANESFEHGTYAGTNYLPIQGTITRDPQKVVNGKYSTLLSSLQSDVWKEFNYTDSNQVKFEKNTTYQVTFSYKSIDMQPLDSNRFFYFLARSTDGQEDKGFTSWNDASGNTGIRTMTFTTGNKENYYLIWGIHAGGSLAIDDIQIVKAISTQSETFEKGTYNQTDFLPGSGHITSDPNQNVSGQYSAFLSSARSEDWKEFSYTDAQKVKFEKNTTYQVTFSYRSVDMGPVDSNRYFYFLARSTDNTQDKGWTTWNDANGTRGSRTVTFTTANKENYYLIWGIHSGGALSIDDIEITKVSESFEKGTFTDTQFTAGSGVITKDPEKVISGQYSAYLASQQNEEWKTILTTDPNTYRFEKNTTYTVTFSYKPMDMDPMNNGRYFYFLARSMDDQEDKGWTTWNEGSGITKRKSVTFTTGNKDNYYLIWGIRGGGAISLDDITIHKDSESLERGTYSGTDYIPASGILTNDPAKVVNGMYSAYLNSPQTIEWANLMVSDSSRLKFQKNTTYTVSFAYKSIDMEPENSNRHFYFLARGMDNVEVLNWTSWNEGSGSRGVKTVTFTTGEQDNYYLTWGVRNGGAISIDDIIVRQLTTYRYDSSGRLMQVRTPDNSVVRYSYDRNGNMVKTIVD</sequence>
<dbReference type="Pfam" id="PF05593">
    <property type="entry name" value="RHS_repeat"/>
    <property type="match status" value="1"/>
</dbReference>
<dbReference type="EMBL" id="JAGGLV010000021">
    <property type="protein sequence ID" value="MBP2114947.1"/>
    <property type="molecule type" value="Genomic_DNA"/>
</dbReference>
<name>A0ABS4NY31_9BACL</name>